<dbReference type="Pfam" id="PF06574">
    <property type="entry name" value="FAD_syn"/>
    <property type="match status" value="1"/>
</dbReference>
<evidence type="ECO:0000256" key="6">
    <source>
        <dbReference type="ARBA" id="ARBA00022827"/>
    </source>
</evidence>
<evidence type="ECO:0000256" key="7">
    <source>
        <dbReference type="ARBA" id="ARBA00022840"/>
    </source>
</evidence>
<evidence type="ECO:0000256" key="3">
    <source>
        <dbReference type="ARBA" id="ARBA00022679"/>
    </source>
</evidence>
<comment type="caution">
    <text evidence="10">The sequence shown here is derived from an EMBL/GenBank/DDBJ whole genome shotgun (WGS) entry which is preliminary data.</text>
</comment>
<accession>A0ABS6WF70</accession>
<dbReference type="EMBL" id="JAHBBH010000016">
    <property type="protein sequence ID" value="MBW3092684.1"/>
    <property type="molecule type" value="Genomic_DNA"/>
</dbReference>
<dbReference type="InterPro" id="IPR015864">
    <property type="entry name" value="FAD_synthase"/>
</dbReference>
<keyword evidence="1" id="KW-0285">Flavoprotein</keyword>
<evidence type="ECO:0000313" key="11">
    <source>
        <dbReference type="Proteomes" id="UP000700815"/>
    </source>
</evidence>
<dbReference type="PANTHER" id="PTHR22749:SF6">
    <property type="entry name" value="RIBOFLAVIN KINASE"/>
    <property type="match status" value="1"/>
</dbReference>
<keyword evidence="6" id="KW-0274">FAD</keyword>
<feature type="compositionally biased region" description="Low complexity" evidence="8">
    <location>
        <begin position="324"/>
        <end position="339"/>
    </location>
</feature>
<evidence type="ECO:0000256" key="2">
    <source>
        <dbReference type="ARBA" id="ARBA00022643"/>
    </source>
</evidence>
<keyword evidence="2" id="KW-0288">FMN</keyword>
<dbReference type="PANTHER" id="PTHR22749">
    <property type="entry name" value="RIBOFLAVIN KINASE/FMN ADENYLYLTRANSFERASE"/>
    <property type="match status" value="1"/>
</dbReference>
<keyword evidence="4 10" id="KW-0548">Nucleotidyltransferase</keyword>
<evidence type="ECO:0000259" key="9">
    <source>
        <dbReference type="SMART" id="SM00904"/>
    </source>
</evidence>
<reference evidence="10 11" key="1">
    <citation type="submission" date="2021-05" db="EMBL/GenBank/DDBJ databases">
        <title>Phylogenetic classification of ten novel species belonging to the genus Bifidobacterium comprising B. colchicus sp. nov., B. abeli sp. nov., B. bicoloris sp. nov., B. guerezis sp. nov., B. rosaliae sp. nov., B. santillanensis sp. nov., B. argentati sp. nov., B. amazzoni sp. nov., B. pluviali sp. nov., and B. pinnaculum sp. nov.</title>
        <authorList>
            <person name="Lugli G.A."/>
            <person name="Ruiz Garcia L."/>
            <person name="Margolles A."/>
            <person name="Ventura M."/>
        </authorList>
    </citation>
    <scope>NUCLEOTIDE SEQUENCE [LARGE SCALE GENOMIC DNA]</scope>
    <source>
        <strain evidence="10 11">82T10</strain>
    </source>
</reference>
<proteinExistence type="predicted"/>
<dbReference type="SMART" id="SM00904">
    <property type="entry name" value="Flavokinase"/>
    <property type="match status" value="1"/>
</dbReference>
<protein>
    <submittedName>
        <fullName evidence="10">Bifunctional riboflavin kinase/FMN adenylyltransferase</fullName>
    </submittedName>
</protein>
<evidence type="ECO:0000256" key="5">
    <source>
        <dbReference type="ARBA" id="ARBA00022741"/>
    </source>
</evidence>
<evidence type="ECO:0000256" key="1">
    <source>
        <dbReference type="ARBA" id="ARBA00022630"/>
    </source>
</evidence>
<keyword evidence="7" id="KW-0067">ATP-binding</keyword>
<dbReference type="RefSeq" id="WP_219058752.1">
    <property type="nucleotide sequence ID" value="NZ_JAHBBH010000016.1"/>
</dbReference>
<dbReference type="InterPro" id="IPR015865">
    <property type="entry name" value="Riboflavin_kinase_bac/euk"/>
</dbReference>
<feature type="domain" description="Riboflavin kinase" evidence="9">
    <location>
        <begin position="245"/>
        <end position="435"/>
    </location>
</feature>
<name>A0ABS6WF70_9BIFI</name>
<sequence>MNITRLTPDPTGLVAWPTLSTSKKSVVTVGVFDGMHRGHQAVIARTVEIARRFGAFSVVVLFDPRPGMAHRYAAEHDGMDVPEGTPDPQALTGANDRIRMMRDMGVDHVLVVRYTMAFAAKSYRFFLGQMVGKLGMRALVLGSDAAMGKDRAGDVKAIANLAAATGVFELEVVDDAGPGTVRIPVDAQPHMPSEWGEPADPCAGMTKAELRAWTKKRQTKLHRIWSSTNVRYLLSQGRIVDANTILGHRHAVEGVVVHGEERGRTIGFPTANLDEGSIVGYLPVDGVYAGWLVDMGPAETTAADGSGDRDGSGEGNGSGVETSNANGTNNADGATNGTASDRVASDDRARIADGSPWRWPAAISIGTKPTFSEKTGLHERVVESYAITDDWLELYGHRVRVEFAGFLRPQVKFDSADDLVAELGRNVEETKRLTA</sequence>
<gene>
    <name evidence="10" type="ORF">KIH79_06930</name>
</gene>
<organism evidence="10 11">
    <name type="scientific">Bifidobacterium miconis</name>
    <dbReference type="NCBI Taxonomy" id="2834435"/>
    <lineage>
        <taxon>Bacteria</taxon>
        <taxon>Bacillati</taxon>
        <taxon>Actinomycetota</taxon>
        <taxon>Actinomycetes</taxon>
        <taxon>Bifidobacteriales</taxon>
        <taxon>Bifidobacteriaceae</taxon>
        <taxon>Bifidobacterium</taxon>
    </lineage>
</organism>
<evidence type="ECO:0000256" key="4">
    <source>
        <dbReference type="ARBA" id="ARBA00022695"/>
    </source>
</evidence>
<dbReference type="Proteomes" id="UP000700815">
    <property type="component" value="Unassembled WGS sequence"/>
</dbReference>
<dbReference type="Pfam" id="PF01687">
    <property type="entry name" value="Flavokinase"/>
    <property type="match status" value="1"/>
</dbReference>
<evidence type="ECO:0000313" key="10">
    <source>
        <dbReference type="EMBL" id="MBW3092684.1"/>
    </source>
</evidence>
<dbReference type="GO" id="GO:0016301">
    <property type="term" value="F:kinase activity"/>
    <property type="evidence" value="ECO:0007669"/>
    <property type="project" value="UniProtKB-KW"/>
</dbReference>
<keyword evidence="10" id="KW-0418">Kinase</keyword>
<dbReference type="InterPro" id="IPR023468">
    <property type="entry name" value="Riboflavin_kinase"/>
</dbReference>
<feature type="region of interest" description="Disordered" evidence="8">
    <location>
        <begin position="300"/>
        <end position="351"/>
    </location>
</feature>
<keyword evidence="3" id="KW-0808">Transferase</keyword>
<dbReference type="GO" id="GO:0016779">
    <property type="term" value="F:nucleotidyltransferase activity"/>
    <property type="evidence" value="ECO:0007669"/>
    <property type="project" value="UniProtKB-KW"/>
</dbReference>
<keyword evidence="11" id="KW-1185">Reference proteome</keyword>
<evidence type="ECO:0000256" key="8">
    <source>
        <dbReference type="SAM" id="MobiDB-lite"/>
    </source>
</evidence>
<dbReference type="CDD" id="cd02064">
    <property type="entry name" value="FAD_synthetase_N"/>
    <property type="match status" value="1"/>
</dbReference>
<keyword evidence="5" id="KW-0547">Nucleotide-binding</keyword>